<dbReference type="Proteomes" id="UP000027442">
    <property type="component" value="Unassembled WGS sequence"/>
</dbReference>
<dbReference type="RefSeq" id="WP_018966978.1">
    <property type="nucleotide sequence ID" value="NZ_KB899212.1"/>
</dbReference>
<dbReference type="EMBL" id="JNGW01000047">
    <property type="protein sequence ID" value="KDR52709.1"/>
    <property type="molecule type" value="Genomic_DNA"/>
</dbReference>
<dbReference type="HOGENOM" id="CLU_3171832_0_0_10"/>
<gene>
    <name evidence="1" type="ORF">HMPREF1991_01207</name>
</gene>
<comment type="caution">
    <text evidence="1">The sequence shown here is derived from an EMBL/GenBank/DDBJ whole genome shotgun (WGS) entry which is preliminary data.</text>
</comment>
<dbReference type="PATRIC" id="fig|1122985.7.peg.1253"/>
<name>A0A069QL21_HOYLO</name>
<proteinExistence type="predicted"/>
<dbReference type="AlphaFoldDB" id="A0A069QL21"/>
<keyword evidence="2" id="KW-1185">Reference proteome</keyword>
<reference evidence="1 2" key="1">
    <citation type="submission" date="2013-08" db="EMBL/GenBank/DDBJ databases">
        <authorList>
            <person name="Weinstock G."/>
            <person name="Sodergren E."/>
            <person name="Wylie T."/>
            <person name="Fulton L."/>
            <person name="Fulton R."/>
            <person name="Fronick C."/>
            <person name="O'Laughlin M."/>
            <person name="Godfrey J."/>
            <person name="Miner T."/>
            <person name="Herter B."/>
            <person name="Appelbaum E."/>
            <person name="Cordes M."/>
            <person name="Lek S."/>
            <person name="Wollam A."/>
            <person name="Pepin K.H."/>
            <person name="Palsikar V.B."/>
            <person name="Mitreva M."/>
            <person name="Wilson R.K."/>
        </authorList>
    </citation>
    <scope>NUCLEOTIDE SEQUENCE [LARGE SCALE GENOMIC DNA]</scope>
    <source>
        <strain evidence="1 2">ATCC 15930</strain>
    </source>
</reference>
<sequence>MAITIKPVVELLKPFAKQAAEAAATFVIQEGIKKIFEKKETKNKQKK</sequence>
<evidence type="ECO:0000313" key="2">
    <source>
        <dbReference type="Proteomes" id="UP000027442"/>
    </source>
</evidence>
<evidence type="ECO:0000313" key="1">
    <source>
        <dbReference type="EMBL" id="KDR52709.1"/>
    </source>
</evidence>
<organism evidence="1 2">
    <name type="scientific">Hoylesella loescheii DSM 19665 = JCM 12249 = ATCC 15930</name>
    <dbReference type="NCBI Taxonomy" id="1122985"/>
    <lineage>
        <taxon>Bacteria</taxon>
        <taxon>Pseudomonadati</taxon>
        <taxon>Bacteroidota</taxon>
        <taxon>Bacteroidia</taxon>
        <taxon>Bacteroidales</taxon>
        <taxon>Prevotellaceae</taxon>
        <taxon>Hoylesella</taxon>
    </lineage>
</organism>
<accession>A0A069QL21</accession>
<protein>
    <submittedName>
        <fullName evidence="1">Uncharacterized protein</fullName>
    </submittedName>
</protein>